<reference evidence="3 4" key="1">
    <citation type="submission" date="2016-03" db="EMBL/GenBank/DDBJ databases">
        <authorList>
            <person name="Ploux O."/>
        </authorList>
    </citation>
    <scope>NUCLEOTIDE SEQUENCE [LARGE SCALE GENOMIC DNA]</scope>
    <source>
        <strain evidence="3 4">UAMH 11012</strain>
    </source>
</reference>
<keyword evidence="2" id="KW-1133">Transmembrane helix</keyword>
<keyword evidence="3" id="KW-0489">Methyltransferase</keyword>
<evidence type="ECO:0000256" key="1">
    <source>
        <dbReference type="SAM" id="MobiDB-lite"/>
    </source>
</evidence>
<gene>
    <name evidence="3" type="ORF">PAC_10916</name>
</gene>
<dbReference type="Gene3D" id="3.40.50.150">
    <property type="entry name" value="Vaccinia Virus protein VP39"/>
    <property type="match status" value="1"/>
</dbReference>
<keyword evidence="2" id="KW-0812">Transmembrane</keyword>
<keyword evidence="2" id="KW-0472">Membrane</keyword>
<dbReference type="InterPro" id="IPR029063">
    <property type="entry name" value="SAM-dependent_MTases_sf"/>
</dbReference>
<evidence type="ECO:0000313" key="3">
    <source>
        <dbReference type="EMBL" id="CZR61020.1"/>
    </source>
</evidence>
<dbReference type="Proteomes" id="UP000184330">
    <property type="component" value="Unassembled WGS sequence"/>
</dbReference>
<evidence type="ECO:0000256" key="2">
    <source>
        <dbReference type="SAM" id="Phobius"/>
    </source>
</evidence>
<dbReference type="SUPFAM" id="SSF53335">
    <property type="entry name" value="S-adenosyl-L-methionine-dependent methyltransferases"/>
    <property type="match status" value="1"/>
</dbReference>
<sequence>MFGLCCRALRLRATVYCQGGFVKSSSRIIHSGAFRAAKVSKSSSKKARKQQPLEYKMPTRKSNAASQSTPKPKENPFRFLSIPIVLGSIALLGGSGYMGYMYYLIIQPSPEPDFAPKADYSAQEDVSRQYEKIARTFDSIVDSTETSLGISSLRRKLVSEAKGDVLEVSIGTGRNLDYYDWNFKGFGGVGKVDYKGYIKNGKVRSFTAVDKSGEMLEIAHEKFSKMFPGILGIRWIIADAAEPGAIPGPPKNANERSGNLDRRYDTAIQTFGLCSVSDPVALLKNLGDCVREEEGRILLLEHGRGRWEWLNGLLDKSAEKHAKQFGCWWNRDMRDIVKKSGLEIVTIQTPKWWHGGTTWWIELKKPKSGVLPAVKIEEKLEKMTANVPTEKVEDKSGERTSQLVPAAENTKEKSPQPTDVPLVTETKKKGWW</sequence>
<dbReference type="PANTHER" id="PTHR42912:SF83">
    <property type="entry name" value="METHYLTRANSFERASE TYPE 11 DOMAIN-CONTAINING PROTEIN"/>
    <property type="match status" value="1"/>
</dbReference>
<dbReference type="GO" id="GO:0008168">
    <property type="term" value="F:methyltransferase activity"/>
    <property type="evidence" value="ECO:0007669"/>
    <property type="project" value="UniProtKB-KW"/>
</dbReference>
<organism evidence="3 4">
    <name type="scientific">Phialocephala subalpina</name>
    <dbReference type="NCBI Taxonomy" id="576137"/>
    <lineage>
        <taxon>Eukaryota</taxon>
        <taxon>Fungi</taxon>
        <taxon>Dikarya</taxon>
        <taxon>Ascomycota</taxon>
        <taxon>Pezizomycotina</taxon>
        <taxon>Leotiomycetes</taxon>
        <taxon>Helotiales</taxon>
        <taxon>Mollisiaceae</taxon>
        <taxon>Phialocephala</taxon>
        <taxon>Phialocephala fortinii species complex</taxon>
    </lineage>
</organism>
<accession>A0A1L7X7L6</accession>
<dbReference type="AlphaFoldDB" id="A0A1L7X7L6"/>
<protein>
    <submittedName>
        <fullName evidence="3">Related to OMS1 Mitochondrial membrane methyltransferase-like protein compensate for oxa1 mutations</fullName>
    </submittedName>
</protein>
<dbReference type="EMBL" id="FJOG01000017">
    <property type="protein sequence ID" value="CZR61020.1"/>
    <property type="molecule type" value="Genomic_DNA"/>
</dbReference>
<dbReference type="InterPro" id="IPR050508">
    <property type="entry name" value="Methyltransf_Superfamily"/>
</dbReference>
<dbReference type="GO" id="GO:0032259">
    <property type="term" value="P:methylation"/>
    <property type="evidence" value="ECO:0007669"/>
    <property type="project" value="UniProtKB-KW"/>
</dbReference>
<dbReference type="OrthoDB" id="416496at2759"/>
<dbReference type="Pfam" id="PF13489">
    <property type="entry name" value="Methyltransf_23"/>
    <property type="match status" value="1"/>
</dbReference>
<evidence type="ECO:0000313" key="4">
    <source>
        <dbReference type="Proteomes" id="UP000184330"/>
    </source>
</evidence>
<proteinExistence type="predicted"/>
<feature type="region of interest" description="Disordered" evidence="1">
    <location>
        <begin position="40"/>
        <end position="73"/>
    </location>
</feature>
<feature type="compositionally biased region" description="Polar residues" evidence="1">
    <location>
        <begin position="60"/>
        <end position="70"/>
    </location>
</feature>
<dbReference type="PANTHER" id="PTHR42912">
    <property type="entry name" value="METHYLTRANSFERASE"/>
    <property type="match status" value="1"/>
</dbReference>
<keyword evidence="4" id="KW-1185">Reference proteome</keyword>
<feature type="transmembrane region" description="Helical" evidence="2">
    <location>
        <begin position="79"/>
        <end position="103"/>
    </location>
</feature>
<name>A0A1L7X7L6_9HELO</name>
<feature type="region of interest" description="Disordered" evidence="1">
    <location>
        <begin position="385"/>
        <end position="432"/>
    </location>
</feature>
<keyword evidence="3" id="KW-0808">Transferase</keyword>
<dbReference type="STRING" id="576137.A0A1L7X7L6"/>